<evidence type="ECO:0000313" key="2">
    <source>
        <dbReference type="EMBL" id="KAK3784606.1"/>
    </source>
</evidence>
<organism evidence="2 3">
    <name type="scientific">Elysia crispata</name>
    <name type="common">lettuce slug</name>
    <dbReference type="NCBI Taxonomy" id="231223"/>
    <lineage>
        <taxon>Eukaryota</taxon>
        <taxon>Metazoa</taxon>
        <taxon>Spiralia</taxon>
        <taxon>Lophotrochozoa</taxon>
        <taxon>Mollusca</taxon>
        <taxon>Gastropoda</taxon>
        <taxon>Heterobranchia</taxon>
        <taxon>Euthyneura</taxon>
        <taxon>Panpulmonata</taxon>
        <taxon>Sacoglossa</taxon>
        <taxon>Placobranchoidea</taxon>
        <taxon>Plakobranchidae</taxon>
        <taxon>Elysia</taxon>
    </lineage>
</organism>
<accession>A0AAE1DVI9</accession>
<feature type="compositionally biased region" description="Polar residues" evidence="1">
    <location>
        <begin position="15"/>
        <end position="24"/>
    </location>
</feature>
<evidence type="ECO:0000256" key="1">
    <source>
        <dbReference type="SAM" id="MobiDB-lite"/>
    </source>
</evidence>
<evidence type="ECO:0000313" key="3">
    <source>
        <dbReference type="Proteomes" id="UP001283361"/>
    </source>
</evidence>
<dbReference type="EMBL" id="JAWDGP010002226">
    <property type="protein sequence ID" value="KAK3784606.1"/>
    <property type="molecule type" value="Genomic_DNA"/>
</dbReference>
<proteinExistence type="predicted"/>
<dbReference type="AlphaFoldDB" id="A0AAE1DVI9"/>
<comment type="caution">
    <text evidence="2">The sequence shown here is derived from an EMBL/GenBank/DDBJ whole genome shotgun (WGS) entry which is preliminary data.</text>
</comment>
<protein>
    <submittedName>
        <fullName evidence="2">Uncharacterized protein</fullName>
    </submittedName>
</protein>
<keyword evidence="3" id="KW-1185">Reference proteome</keyword>
<name>A0AAE1DVI9_9GAST</name>
<feature type="region of interest" description="Disordered" evidence="1">
    <location>
        <begin position="1"/>
        <end position="26"/>
    </location>
</feature>
<reference evidence="2" key="1">
    <citation type="journal article" date="2023" name="G3 (Bethesda)">
        <title>A reference genome for the long-term kleptoplast-retaining sea slug Elysia crispata morphotype clarki.</title>
        <authorList>
            <person name="Eastman K.E."/>
            <person name="Pendleton A.L."/>
            <person name="Shaikh M.A."/>
            <person name="Suttiyut T."/>
            <person name="Ogas R."/>
            <person name="Tomko P."/>
            <person name="Gavelis G."/>
            <person name="Widhalm J.R."/>
            <person name="Wisecaver J.H."/>
        </authorList>
    </citation>
    <scope>NUCLEOTIDE SEQUENCE</scope>
    <source>
        <strain evidence="2">ECLA1</strain>
    </source>
</reference>
<gene>
    <name evidence="2" type="ORF">RRG08_003414</name>
</gene>
<dbReference type="Proteomes" id="UP001283361">
    <property type="component" value="Unassembled WGS sequence"/>
</dbReference>
<feature type="compositionally biased region" description="Basic and acidic residues" evidence="1">
    <location>
        <begin position="1"/>
        <end position="13"/>
    </location>
</feature>
<sequence length="74" mass="8027">MNGLESRKADRQAQQHHSGNSCSCAGTDRIGLPFRNADRGILVLGQTLISMSPAQACTWRGRCIVADATRRVTN</sequence>